<name>A0ABW3MCE2_9PSEU</name>
<dbReference type="InterPro" id="IPR005906">
    <property type="entry name" value="LysW"/>
</dbReference>
<gene>
    <name evidence="1" type="ORF">ACFQ1S_17780</name>
</gene>
<sequence length="96" mass="10165">MSSEVESARCPECRAVVAVPGEVIVTEIVDCDGCAAELEVIARVAQYVGDLTAVMPASTPITVVVDVAPDHSDAVRHTHRLTCVSCTRPTRVLNTC</sequence>
<dbReference type="Pfam" id="PF21344">
    <property type="entry name" value="Zn_ribbon_LysW"/>
    <property type="match status" value="1"/>
</dbReference>
<evidence type="ECO:0000313" key="1">
    <source>
        <dbReference type="EMBL" id="MFD1047264.1"/>
    </source>
</evidence>
<accession>A0ABW3MCE2</accession>
<dbReference type="EMBL" id="JBHTIS010000996">
    <property type="protein sequence ID" value="MFD1047264.1"/>
    <property type="molecule type" value="Genomic_DNA"/>
</dbReference>
<reference evidence="2" key="1">
    <citation type="journal article" date="2019" name="Int. J. Syst. Evol. Microbiol.">
        <title>The Global Catalogue of Microorganisms (GCM) 10K type strain sequencing project: providing services to taxonomists for standard genome sequencing and annotation.</title>
        <authorList>
            <consortium name="The Broad Institute Genomics Platform"/>
            <consortium name="The Broad Institute Genome Sequencing Center for Infectious Disease"/>
            <person name="Wu L."/>
            <person name="Ma J."/>
        </authorList>
    </citation>
    <scope>NUCLEOTIDE SEQUENCE [LARGE SCALE GENOMIC DNA]</scope>
    <source>
        <strain evidence="2">JCM 31486</strain>
    </source>
</reference>
<organism evidence="1 2">
    <name type="scientific">Kibdelosporangium lantanae</name>
    <dbReference type="NCBI Taxonomy" id="1497396"/>
    <lineage>
        <taxon>Bacteria</taxon>
        <taxon>Bacillati</taxon>
        <taxon>Actinomycetota</taxon>
        <taxon>Actinomycetes</taxon>
        <taxon>Pseudonocardiales</taxon>
        <taxon>Pseudonocardiaceae</taxon>
        <taxon>Kibdelosporangium</taxon>
    </lineage>
</organism>
<keyword evidence="2" id="KW-1185">Reference proteome</keyword>
<dbReference type="Proteomes" id="UP001597045">
    <property type="component" value="Unassembled WGS sequence"/>
</dbReference>
<protein>
    <submittedName>
        <fullName evidence="1">Uncharacterized protein</fullName>
    </submittedName>
</protein>
<dbReference type="Gene3D" id="2.20.28.160">
    <property type="match status" value="1"/>
</dbReference>
<comment type="caution">
    <text evidence="1">The sequence shown here is derived from an EMBL/GenBank/DDBJ whole genome shotgun (WGS) entry which is preliminary data.</text>
</comment>
<proteinExistence type="predicted"/>
<evidence type="ECO:0000313" key="2">
    <source>
        <dbReference type="Proteomes" id="UP001597045"/>
    </source>
</evidence>